<evidence type="ECO:0000256" key="2">
    <source>
        <dbReference type="SAM" id="SignalP"/>
    </source>
</evidence>
<organism evidence="3 4">
    <name type="scientific">Linum trigynum</name>
    <dbReference type="NCBI Taxonomy" id="586398"/>
    <lineage>
        <taxon>Eukaryota</taxon>
        <taxon>Viridiplantae</taxon>
        <taxon>Streptophyta</taxon>
        <taxon>Embryophyta</taxon>
        <taxon>Tracheophyta</taxon>
        <taxon>Spermatophyta</taxon>
        <taxon>Magnoliopsida</taxon>
        <taxon>eudicotyledons</taxon>
        <taxon>Gunneridae</taxon>
        <taxon>Pentapetalae</taxon>
        <taxon>rosids</taxon>
        <taxon>fabids</taxon>
        <taxon>Malpighiales</taxon>
        <taxon>Linaceae</taxon>
        <taxon>Linum</taxon>
    </lineage>
</organism>
<dbReference type="PANTHER" id="PTHR45642:SF3">
    <property type="entry name" value="OS09G0540400 PROTEIN"/>
    <property type="match status" value="1"/>
</dbReference>
<evidence type="ECO:0000256" key="1">
    <source>
        <dbReference type="ARBA" id="ARBA00008668"/>
    </source>
</evidence>
<dbReference type="InterPro" id="IPR036514">
    <property type="entry name" value="SGNH_hydro_sf"/>
</dbReference>
<dbReference type="AlphaFoldDB" id="A0AAV2ES70"/>
<dbReference type="CDD" id="cd01837">
    <property type="entry name" value="SGNH_plant_lipase_like"/>
    <property type="match status" value="1"/>
</dbReference>
<dbReference type="Pfam" id="PF00657">
    <property type="entry name" value="Lipase_GDSL"/>
    <property type="match status" value="1"/>
</dbReference>
<gene>
    <name evidence="3" type="ORF">LTRI10_LOCUS29376</name>
</gene>
<accession>A0AAV2ES70</accession>
<name>A0AAV2ES70_9ROSI</name>
<reference evidence="3 4" key="1">
    <citation type="submission" date="2024-04" db="EMBL/GenBank/DDBJ databases">
        <authorList>
            <person name="Fracassetti M."/>
        </authorList>
    </citation>
    <scope>NUCLEOTIDE SEQUENCE [LARGE SCALE GENOMIC DNA]</scope>
</reference>
<keyword evidence="4" id="KW-1185">Reference proteome</keyword>
<feature type="signal peptide" evidence="2">
    <location>
        <begin position="1"/>
        <end position="29"/>
    </location>
</feature>
<sequence length="372" mass="41812">MESHNYRQCCRSCLLFILLFNLLKNGCHITEALSTARPLNNSVTAVLVFGDSTVDAGNNNFVKTAFKGNFLPYGQDFVGGEPTGRFSNGRLTTDFIASYVGVKENVPPYLDPSLTVDDLKTGVSFASAGTGYDPMTPQISNVIPIEQQLDYLREYKKKLEAVMGKRRTEEHIRKSLVVVSAGTNDFVISYFTLPFRKKTFTVYEYEKFILQKSMDFVQGLIEEGARRVLLSALAPMGCLPVMITLYSKHPLFDRRCLDQYTQVAVDFNLMLQNELDRIKPHLASRGVKIYVSDVYHAVNDMIQRPQTNGFEEVNSGCCGTGFLEAGFLCNPHSLVCPDASKYIFWDSIHPTEKTYHNVFKAARPAIDLLIKD</sequence>
<dbReference type="InterPro" id="IPR050592">
    <property type="entry name" value="GDSL_lipolytic_enzyme"/>
</dbReference>
<feature type="chain" id="PRO_5043326498" evidence="2">
    <location>
        <begin position="30"/>
        <end position="372"/>
    </location>
</feature>
<dbReference type="PANTHER" id="PTHR45642">
    <property type="entry name" value="GDSL ESTERASE/LIPASE EXL3"/>
    <property type="match status" value="1"/>
</dbReference>
<keyword evidence="2" id="KW-0732">Signal</keyword>
<dbReference type="SUPFAM" id="SSF52266">
    <property type="entry name" value="SGNH hydrolase"/>
    <property type="match status" value="1"/>
</dbReference>
<evidence type="ECO:0000313" key="3">
    <source>
        <dbReference type="EMBL" id="CAL1388448.1"/>
    </source>
</evidence>
<dbReference type="Gene3D" id="3.40.50.1110">
    <property type="entry name" value="SGNH hydrolase"/>
    <property type="match status" value="1"/>
</dbReference>
<dbReference type="InterPro" id="IPR035669">
    <property type="entry name" value="SGNH_plant_lipase-like"/>
</dbReference>
<dbReference type="InterPro" id="IPR001087">
    <property type="entry name" value="GDSL"/>
</dbReference>
<evidence type="ECO:0000313" key="4">
    <source>
        <dbReference type="Proteomes" id="UP001497516"/>
    </source>
</evidence>
<dbReference type="Proteomes" id="UP001497516">
    <property type="component" value="Chromosome 5"/>
</dbReference>
<protein>
    <submittedName>
        <fullName evidence="3">Uncharacterized protein</fullName>
    </submittedName>
</protein>
<comment type="similarity">
    <text evidence="1">Belongs to the 'GDSL' lipolytic enzyme family.</text>
</comment>
<dbReference type="EMBL" id="OZ034818">
    <property type="protein sequence ID" value="CAL1388448.1"/>
    <property type="molecule type" value="Genomic_DNA"/>
</dbReference>
<dbReference type="GO" id="GO:0016788">
    <property type="term" value="F:hydrolase activity, acting on ester bonds"/>
    <property type="evidence" value="ECO:0007669"/>
    <property type="project" value="InterPro"/>
</dbReference>
<proteinExistence type="inferred from homology"/>